<reference evidence="7" key="1">
    <citation type="journal article" date="2015" name="Nature">
        <title>Complex archaea that bridge the gap between prokaryotes and eukaryotes.</title>
        <authorList>
            <person name="Spang A."/>
            <person name="Saw J.H."/>
            <person name="Jorgensen S.L."/>
            <person name="Zaremba-Niedzwiedzka K."/>
            <person name="Martijn J."/>
            <person name="Lind A.E."/>
            <person name="van Eijk R."/>
            <person name="Schleper C."/>
            <person name="Guy L."/>
            <person name="Ettema T.J."/>
        </authorList>
    </citation>
    <scope>NUCLEOTIDE SEQUENCE</scope>
</reference>
<proteinExistence type="inferred from homology"/>
<dbReference type="PANTHER" id="PTHR19278">
    <property type="entry name" value="OROTATE PHOSPHORIBOSYLTRANSFERASE"/>
    <property type="match status" value="1"/>
</dbReference>
<comment type="caution">
    <text evidence="7">The sequence shown here is derived from an EMBL/GenBank/DDBJ whole genome shotgun (WGS) entry which is preliminary data.</text>
</comment>
<dbReference type="InterPro" id="IPR023031">
    <property type="entry name" value="OPRT"/>
</dbReference>
<dbReference type="InterPro" id="IPR004467">
    <property type="entry name" value="Or_phspho_trans_dom"/>
</dbReference>
<dbReference type="AlphaFoldDB" id="A0A0F9Q9H2"/>
<dbReference type="EMBL" id="LAZR01001781">
    <property type="protein sequence ID" value="KKN39134.1"/>
    <property type="molecule type" value="Genomic_DNA"/>
</dbReference>
<comment type="pathway">
    <text evidence="1">Pyrimidine metabolism; UMP biosynthesis via de novo pathway; UMP from orotate: step 1/2.</text>
</comment>
<sequence length="186" mass="21349">MLRHRLIYSQDRLKEEILKSSLLHGDFLLRSGQKSDYYFDKYRFESNPDLLYQICWRLRDRVPENIDYLAALEMGGIPIATVLSQMIEKPVIFVRKEAKKYGTAKLAEGPDIKGKRLCIIEDVITSGGQVIDSYKDLVERGAVIDSAMCVILRDEKGKKSLAKKHIKLYNLFDFSDLIEGLDDAKT</sequence>
<dbReference type="Gene3D" id="3.40.50.2020">
    <property type="match status" value="1"/>
</dbReference>
<dbReference type="PANTHER" id="PTHR19278:SF9">
    <property type="entry name" value="URIDINE 5'-MONOPHOSPHATE SYNTHASE"/>
    <property type="match status" value="1"/>
</dbReference>
<dbReference type="UniPathway" id="UPA00070">
    <property type="reaction ID" value="UER00119"/>
</dbReference>
<name>A0A0F9Q9H2_9ZZZZ</name>
<organism evidence="7">
    <name type="scientific">marine sediment metagenome</name>
    <dbReference type="NCBI Taxonomy" id="412755"/>
    <lineage>
        <taxon>unclassified sequences</taxon>
        <taxon>metagenomes</taxon>
        <taxon>ecological metagenomes</taxon>
    </lineage>
</organism>
<dbReference type="EC" id="2.4.2.10" evidence="2"/>
<evidence type="ECO:0000256" key="4">
    <source>
        <dbReference type="ARBA" id="ARBA00022679"/>
    </source>
</evidence>
<dbReference type="InterPro" id="IPR000836">
    <property type="entry name" value="PRTase_dom"/>
</dbReference>
<dbReference type="Pfam" id="PF00156">
    <property type="entry name" value="Pribosyltran"/>
    <property type="match status" value="1"/>
</dbReference>
<evidence type="ECO:0000256" key="1">
    <source>
        <dbReference type="ARBA" id="ARBA00004889"/>
    </source>
</evidence>
<evidence type="ECO:0000256" key="5">
    <source>
        <dbReference type="ARBA" id="ARBA00022975"/>
    </source>
</evidence>
<evidence type="ECO:0000259" key="6">
    <source>
        <dbReference type="Pfam" id="PF00156"/>
    </source>
</evidence>
<evidence type="ECO:0000256" key="2">
    <source>
        <dbReference type="ARBA" id="ARBA00011971"/>
    </source>
</evidence>
<dbReference type="SUPFAM" id="SSF53271">
    <property type="entry name" value="PRTase-like"/>
    <property type="match status" value="1"/>
</dbReference>
<gene>
    <name evidence="7" type="ORF">LCGC14_0746540</name>
</gene>
<dbReference type="InterPro" id="IPR029057">
    <property type="entry name" value="PRTase-like"/>
</dbReference>
<dbReference type="NCBIfam" id="TIGR00336">
    <property type="entry name" value="pyrE"/>
    <property type="match status" value="1"/>
</dbReference>
<accession>A0A0F9Q9H2</accession>
<dbReference type="CDD" id="cd06223">
    <property type="entry name" value="PRTases_typeI"/>
    <property type="match status" value="1"/>
</dbReference>
<dbReference type="HAMAP" id="MF_01208">
    <property type="entry name" value="PyrE"/>
    <property type="match status" value="1"/>
</dbReference>
<keyword evidence="3" id="KW-0328">Glycosyltransferase</keyword>
<protein>
    <recommendedName>
        <fullName evidence="2">orotate phosphoribosyltransferase</fullName>
        <ecNumber evidence="2">2.4.2.10</ecNumber>
    </recommendedName>
</protein>
<dbReference type="GO" id="GO:0019856">
    <property type="term" value="P:pyrimidine nucleobase biosynthetic process"/>
    <property type="evidence" value="ECO:0007669"/>
    <property type="project" value="TreeGrafter"/>
</dbReference>
<keyword evidence="5" id="KW-0665">Pyrimidine biosynthesis</keyword>
<feature type="domain" description="Phosphoribosyltransferase" evidence="6">
    <location>
        <begin position="57"/>
        <end position="154"/>
    </location>
</feature>
<dbReference type="GO" id="GO:0004588">
    <property type="term" value="F:orotate phosphoribosyltransferase activity"/>
    <property type="evidence" value="ECO:0007669"/>
    <property type="project" value="UniProtKB-EC"/>
</dbReference>
<dbReference type="GO" id="GO:0044205">
    <property type="term" value="P:'de novo' UMP biosynthetic process"/>
    <property type="evidence" value="ECO:0007669"/>
    <property type="project" value="UniProtKB-UniPathway"/>
</dbReference>
<evidence type="ECO:0000313" key="7">
    <source>
        <dbReference type="EMBL" id="KKN39134.1"/>
    </source>
</evidence>
<evidence type="ECO:0000256" key="3">
    <source>
        <dbReference type="ARBA" id="ARBA00022676"/>
    </source>
</evidence>
<keyword evidence="4" id="KW-0808">Transferase</keyword>